<evidence type="ECO:0000256" key="2">
    <source>
        <dbReference type="ARBA" id="ARBA00022857"/>
    </source>
</evidence>
<comment type="similarity">
    <text evidence="1">Belongs to the nitroreductase family.</text>
</comment>
<dbReference type="SUPFAM" id="SSF55469">
    <property type="entry name" value="FMN-dependent nitroreductase-like"/>
    <property type="match status" value="1"/>
</dbReference>
<dbReference type="STRING" id="349095.SAMN05660299_01094"/>
<evidence type="ECO:0000259" key="4">
    <source>
        <dbReference type="Pfam" id="PF00881"/>
    </source>
</evidence>
<keyword evidence="2" id="KW-0521">NADP</keyword>
<reference evidence="5 6" key="1">
    <citation type="submission" date="2016-10" db="EMBL/GenBank/DDBJ databases">
        <authorList>
            <person name="de Groot N.N."/>
        </authorList>
    </citation>
    <scope>NUCLEOTIDE SEQUENCE [LARGE SCALE GENOMIC DNA]</scope>
    <source>
        <strain evidence="5 6">DSM 16981</strain>
    </source>
</reference>
<dbReference type="OrthoDB" id="9783470at2"/>
<evidence type="ECO:0000256" key="3">
    <source>
        <dbReference type="ARBA" id="ARBA00023002"/>
    </source>
</evidence>
<dbReference type="GO" id="GO:0016491">
    <property type="term" value="F:oxidoreductase activity"/>
    <property type="evidence" value="ECO:0007669"/>
    <property type="project" value="UniProtKB-KW"/>
</dbReference>
<dbReference type="CDD" id="cd02149">
    <property type="entry name" value="NfsB-like"/>
    <property type="match status" value="1"/>
</dbReference>
<dbReference type="Gene3D" id="3.40.109.10">
    <property type="entry name" value="NADH Oxidase"/>
    <property type="match status" value="1"/>
</dbReference>
<accession>A0A1G9U2Z7</accession>
<dbReference type="RefSeq" id="WP_091649001.1">
    <property type="nucleotide sequence ID" value="NZ_FNHQ01000008.1"/>
</dbReference>
<keyword evidence="6" id="KW-1185">Reference proteome</keyword>
<dbReference type="InterPro" id="IPR050461">
    <property type="entry name" value="Nitroreductase_HadB/RutE"/>
</dbReference>
<dbReference type="InterPro" id="IPR029479">
    <property type="entry name" value="Nitroreductase"/>
</dbReference>
<dbReference type="NCBIfam" id="NF008275">
    <property type="entry name" value="PRK11053.1"/>
    <property type="match status" value="1"/>
</dbReference>
<dbReference type="PANTHER" id="PTHR43543:SF1">
    <property type="entry name" value="MALONIC SEMIALDEHYDE REDUCTASE RUTE-RELATED"/>
    <property type="match status" value="1"/>
</dbReference>
<protein>
    <submittedName>
        <fullName evidence="5">Nitroreductase / dihydropteridine reductase</fullName>
    </submittedName>
</protein>
<evidence type="ECO:0000313" key="5">
    <source>
        <dbReference type="EMBL" id="SDM54262.1"/>
    </source>
</evidence>
<gene>
    <name evidence="5" type="ORF">SAMN05660299_01094</name>
</gene>
<dbReference type="EMBL" id="FNHQ01000008">
    <property type="protein sequence ID" value="SDM54262.1"/>
    <property type="molecule type" value="Genomic_DNA"/>
</dbReference>
<proteinExistence type="inferred from homology"/>
<name>A0A1G9U2Z7_9FIRM</name>
<dbReference type="InterPro" id="IPR000415">
    <property type="entry name" value="Nitroreductase-like"/>
</dbReference>
<evidence type="ECO:0000256" key="1">
    <source>
        <dbReference type="ARBA" id="ARBA00007118"/>
    </source>
</evidence>
<dbReference type="Proteomes" id="UP000199309">
    <property type="component" value="Unassembled WGS sequence"/>
</dbReference>
<dbReference type="Pfam" id="PF00881">
    <property type="entry name" value="Nitroreductase"/>
    <property type="match status" value="1"/>
</dbReference>
<feature type="domain" description="Nitroreductase" evidence="4">
    <location>
        <begin position="8"/>
        <end position="194"/>
    </location>
</feature>
<dbReference type="InterPro" id="IPR033878">
    <property type="entry name" value="NfsB-like"/>
</dbReference>
<sequence>MDITTIASQRYAAKAFDSSKRIPPEIFVQIENLLQLSPSSVNIQPWHFIIASTEKGRSRIAKAMAPEQYEYNVPKVLQASHVIVFCAKSDIEDEYIQHITDTEEQSGRYTTAQSKEKGLQGRTYFVNTHRFDRHDSTSWLSKQVYLNLGTILLGAALLGLDATPMEGFDETIMDTEFQLREQGYTALVVVALGYHSENDFNKSLPKSRLEKKEIFTPLD</sequence>
<dbReference type="AlphaFoldDB" id="A0A1G9U2Z7"/>
<organism evidence="5 6">
    <name type="scientific">Megasphaera paucivorans</name>
    <dbReference type="NCBI Taxonomy" id="349095"/>
    <lineage>
        <taxon>Bacteria</taxon>
        <taxon>Bacillati</taxon>
        <taxon>Bacillota</taxon>
        <taxon>Negativicutes</taxon>
        <taxon>Veillonellales</taxon>
        <taxon>Veillonellaceae</taxon>
        <taxon>Megasphaera</taxon>
    </lineage>
</organism>
<keyword evidence="3" id="KW-0560">Oxidoreductase</keyword>
<dbReference type="PANTHER" id="PTHR43543">
    <property type="entry name" value="MALONIC SEMIALDEHYDE REDUCTASE RUTE-RELATED"/>
    <property type="match status" value="1"/>
</dbReference>
<evidence type="ECO:0000313" key="6">
    <source>
        <dbReference type="Proteomes" id="UP000199309"/>
    </source>
</evidence>